<protein>
    <submittedName>
        <fullName evidence="1">NRDE family protein</fullName>
    </submittedName>
</protein>
<dbReference type="EMBL" id="JAAWWK010000005">
    <property type="protein sequence ID" value="NKI18771.1"/>
    <property type="molecule type" value="Genomic_DNA"/>
</dbReference>
<dbReference type="Pfam" id="PF05742">
    <property type="entry name" value="TANGO2"/>
    <property type="match status" value="1"/>
</dbReference>
<keyword evidence="2" id="KW-1185">Reference proteome</keyword>
<comment type="caution">
    <text evidence="1">The sequence shown here is derived from an EMBL/GenBank/DDBJ whole genome shotgun (WGS) entry which is preliminary data.</text>
</comment>
<dbReference type="PANTHER" id="PTHR17985">
    <property type="entry name" value="SER/THR-RICH PROTEIN T10 IN DGCR REGION"/>
    <property type="match status" value="1"/>
</dbReference>
<evidence type="ECO:0000313" key="1">
    <source>
        <dbReference type="EMBL" id="NKI18771.1"/>
    </source>
</evidence>
<dbReference type="InterPro" id="IPR008551">
    <property type="entry name" value="TANGO2"/>
</dbReference>
<gene>
    <name evidence="1" type="ORF">HCU74_15270</name>
</gene>
<organism evidence="1 2">
    <name type="scientific">Spongiibacter thalassae</name>
    <dbReference type="NCBI Taxonomy" id="2721624"/>
    <lineage>
        <taxon>Bacteria</taxon>
        <taxon>Pseudomonadati</taxon>
        <taxon>Pseudomonadota</taxon>
        <taxon>Gammaproteobacteria</taxon>
        <taxon>Cellvibrionales</taxon>
        <taxon>Spongiibacteraceae</taxon>
        <taxon>Spongiibacter</taxon>
    </lineage>
</organism>
<sequence>MCLILLHWQPLAERRLIVAANRDEFLQRPTDAAHFWKDQPHILAGRDREFGGSWLGVSLNGRFAAVTNLRDTDDVGELSRGNLVQDFLNSHIGAAEFVENLEENKGDYRPFNLIVSDLKQLAYSNNAEPGWRQLDEGIHVLGNIRLSNSNPKVRKGAADFSESLADPADHEGLFDLLRDSEPALDSKEPLERALSCRFVNAPSYGTRSSSVLLWNRDGSGDFWEREYSAQFEVVTTRHFALPPSSPP</sequence>
<dbReference type="RefSeq" id="WP_168451278.1">
    <property type="nucleotide sequence ID" value="NZ_JAAWWK010000005.1"/>
</dbReference>
<evidence type="ECO:0000313" key="2">
    <source>
        <dbReference type="Proteomes" id="UP000765845"/>
    </source>
</evidence>
<proteinExistence type="predicted"/>
<accession>A0ABX1GHY4</accession>
<reference evidence="1 2" key="1">
    <citation type="submission" date="2020-04" db="EMBL/GenBank/DDBJ databases">
        <authorList>
            <person name="Yoon J."/>
        </authorList>
    </citation>
    <scope>NUCLEOTIDE SEQUENCE [LARGE SCALE GENOMIC DNA]</scope>
    <source>
        <strain evidence="1 2">KMU-166</strain>
    </source>
</reference>
<dbReference type="Proteomes" id="UP000765845">
    <property type="component" value="Unassembled WGS sequence"/>
</dbReference>
<dbReference type="PANTHER" id="PTHR17985:SF8">
    <property type="entry name" value="TRANSPORT AND GOLGI ORGANIZATION PROTEIN 2 HOMOLOG"/>
    <property type="match status" value="1"/>
</dbReference>
<name>A0ABX1GHY4_9GAMM</name>